<evidence type="ECO:0000256" key="1">
    <source>
        <dbReference type="SAM" id="MobiDB-lite"/>
    </source>
</evidence>
<proteinExistence type="predicted"/>
<protein>
    <submittedName>
        <fullName evidence="3">Transcriptional regulator, y4mF family</fullName>
    </submittedName>
</protein>
<dbReference type="InterPro" id="IPR010982">
    <property type="entry name" value="Lambda_DNA-bd_dom_sf"/>
</dbReference>
<reference evidence="3 4" key="1">
    <citation type="submission" date="2018-06" db="EMBL/GenBank/DDBJ databases">
        <authorList>
            <consortium name="Pathogen Informatics"/>
            <person name="Doyle S."/>
        </authorList>
    </citation>
    <scope>NUCLEOTIDE SEQUENCE [LARGE SCALE GENOMIC DNA]</scope>
    <source>
        <strain evidence="3 4">NCTC11544</strain>
    </source>
</reference>
<dbReference type="AlphaFoldDB" id="A0A380A6U3"/>
<feature type="domain" description="HTH cro/C1-type" evidence="2">
    <location>
        <begin position="88"/>
        <end position="143"/>
    </location>
</feature>
<dbReference type="Proteomes" id="UP000255529">
    <property type="component" value="Unassembled WGS sequence"/>
</dbReference>
<dbReference type="Gene3D" id="1.10.260.40">
    <property type="entry name" value="lambda repressor-like DNA-binding domains"/>
    <property type="match status" value="1"/>
</dbReference>
<feature type="compositionally biased region" description="Basic and acidic residues" evidence="1">
    <location>
        <begin position="39"/>
        <end position="51"/>
    </location>
</feature>
<accession>A0A380A6U3</accession>
<dbReference type="SUPFAM" id="SSF47413">
    <property type="entry name" value="lambda repressor-like DNA-binding domains"/>
    <property type="match status" value="1"/>
</dbReference>
<dbReference type="PROSITE" id="PS50943">
    <property type="entry name" value="HTH_CROC1"/>
    <property type="match status" value="1"/>
</dbReference>
<organism evidence="3 4">
    <name type="scientific">Serratia quinivorans</name>
    <dbReference type="NCBI Taxonomy" id="137545"/>
    <lineage>
        <taxon>Bacteria</taxon>
        <taxon>Pseudomonadati</taxon>
        <taxon>Pseudomonadota</taxon>
        <taxon>Gammaproteobacteria</taxon>
        <taxon>Enterobacterales</taxon>
        <taxon>Yersiniaceae</taxon>
        <taxon>Serratia</taxon>
    </lineage>
</organism>
<evidence type="ECO:0000313" key="3">
    <source>
        <dbReference type="EMBL" id="SUI75498.1"/>
    </source>
</evidence>
<gene>
    <name evidence="3" type="ORF">NCTC11544_03616</name>
</gene>
<dbReference type="InterPro" id="IPR001387">
    <property type="entry name" value="Cro/C1-type_HTH"/>
</dbReference>
<dbReference type="EMBL" id="UGYN01000002">
    <property type="protein sequence ID" value="SUI75498.1"/>
    <property type="molecule type" value="Genomic_DNA"/>
</dbReference>
<feature type="region of interest" description="Disordered" evidence="1">
    <location>
        <begin position="23"/>
        <end position="66"/>
    </location>
</feature>
<dbReference type="CDD" id="cd00093">
    <property type="entry name" value="HTH_XRE"/>
    <property type="match status" value="1"/>
</dbReference>
<evidence type="ECO:0000313" key="4">
    <source>
        <dbReference type="Proteomes" id="UP000255529"/>
    </source>
</evidence>
<name>A0A380A6U3_9GAMM</name>
<evidence type="ECO:0000259" key="2">
    <source>
        <dbReference type="PROSITE" id="PS50943"/>
    </source>
</evidence>
<sequence length="156" mass="17512">MGFAMKTPEKMSDSARETINRLREKNKANYKENSSISDVKNEVNSEKERGRQRASGTSKSMSAIERNSARHNIMKLLLLGEITQGQALKTLRVDVLGLKQENYATLVSVSRKTLSEIENDRGNYTSDIINKVFKPFGLQVGLVPISRHTLSTLLNE</sequence>
<dbReference type="GO" id="GO:0003677">
    <property type="term" value="F:DNA binding"/>
    <property type="evidence" value="ECO:0007669"/>
    <property type="project" value="InterPro"/>
</dbReference>